<dbReference type="PANTHER" id="PTHR44196">
    <property type="entry name" value="DEHYDROGENASE/REDUCTASE SDR FAMILY MEMBER 7B"/>
    <property type="match status" value="1"/>
</dbReference>
<dbReference type="PRINTS" id="PR00081">
    <property type="entry name" value="GDHRDH"/>
</dbReference>
<dbReference type="Pfam" id="PF00106">
    <property type="entry name" value="adh_short"/>
    <property type="match status" value="1"/>
</dbReference>
<dbReference type="SUPFAM" id="SSF51735">
    <property type="entry name" value="NAD(P)-binding Rossmann-fold domains"/>
    <property type="match status" value="1"/>
</dbReference>
<keyword evidence="2" id="KW-0560">Oxidoreductase</keyword>
<dbReference type="NCBIfam" id="NF006073">
    <property type="entry name" value="PRK08219.1"/>
    <property type="match status" value="1"/>
</dbReference>
<gene>
    <name evidence="5" type="ORF">H9830_06290</name>
</gene>
<dbReference type="Proteomes" id="UP000824005">
    <property type="component" value="Unassembled WGS sequence"/>
</dbReference>
<dbReference type="AlphaFoldDB" id="A0A9D2C9Y4"/>
<evidence type="ECO:0000313" key="6">
    <source>
        <dbReference type="Proteomes" id="UP000824005"/>
    </source>
</evidence>
<dbReference type="InterPro" id="IPR020904">
    <property type="entry name" value="Sc_DH/Rdtase_CS"/>
</dbReference>
<dbReference type="EMBL" id="DXDC01000183">
    <property type="protein sequence ID" value="HIY65870.1"/>
    <property type="molecule type" value="Genomic_DNA"/>
</dbReference>
<dbReference type="PRINTS" id="PR00080">
    <property type="entry name" value="SDRFAMILY"/>
</dbReference>
<reference evidence="5" key="1">
    <citation type="journal article" date="2021" name="PeerJ">
        <title>Extensive microbial diversity within the chicken gut microbiome revealed by metagenomics and culture.</title>
        <authorList>
            <person name="Gilroy R."/>
            <person name="Ravi A."/>
            <person name="Getino M."/>
            <person name="Pursley I."/>
            <person name="Horton D.L."/>
            <person name="Alikhan N.F."/>
            <person name="Baker D."/>
            <person name="Gharbi K."/>
            <person name="Hall N."/>
            <person name="Watson M."/>
            <person name="Adriaenssens E.M."/>
            <person name="Foster-Nyarko E."/>
            <person name="Jarju S."/>
            <person name="Secka A."/>
            <person name="Antonio M."/>
            <person name="Oren A."/>
            <person name="Chaudhuri R.R."/>
            <person name="La Ragione R."/>
            <person name="Hildebrand F."/>
            <person name="Pallen M.J."/>
        </authorList>
    </citation>
    <scope>NUCLEOTIDE SEQUENCE</scope>
    <source>
        <strain evidence="5">ChiGjej1B1-98</strain>
    </source>
</reference>
<name>A0A9D2C9Y4_9MICO</name>
<evidence type="ECO:0000256" key="3">
    <source>
        <dbReference type="RuleBase" id="RU000363"/>
    </source>
</evidence>
<dbReference type="InterPro" id="IPR036291">
    <property type="entry name" value="NAD(P)-bd_dom_sf"/>
</dbReference>
<evidence type="ECO:0000259" key="4">
    <source>
        <dbReference type="SMART" id="SM00822"/>
    </source>
</evidence>
<dbReference type="InterPro" id="IPR002347">
    <property type="entry name" value="SDR_fam"/>
</dbReference>
<dbReference type="SMART" id="SM00822">
    <property type="entry name" value="PKS_KR"/>
    <property type="match status" value="1"/>
</dbReference>
<evidence type="ECO:0000256" key="2">
    <source>
        <dbReference type="ARBA" id="ARBA00023002"/>
    </source>
</evidence>
<reference evidence="5" key="2">
    <citation type="submission" date="2021-04" db="EMBL/GenBank/DDBJ databases">
        <authorList>
            <person name="Gilroy R."/>
        </authorList>
    </citation>
    <scope>NUCLEOTIDE SEQUENCE</scope>
    <source>
        <strain evidence="5">ChiGjej1B1-98</strain>
    </source>
</reference>
<comment type="similarity">
    <text evidence="1 3">Belongs to the short-chain dehydrogenases/reductases (SDR) family.</text>
</comment>
<proteinExistence type="inferred from homology"/>
<comment type="caution">
    <text evidence="5">The sequence shown here is derived from an EMBL/GenBank/DDBJ whole genome shotgun (WGS) entry which is preliminary data.</text>
</comment>
<dbReference type="PROSITE" id="PS00061">
    <property type="entry name" value="ADH_SHORT"/>
    <property type="match status" value="1"/>
</dbReference>
<evidence type="ECO:0000313" key="5">
    <source>
        <dbReference type="EMBL" id="HIY65870.1"/>
    </source>
</evidence>
<protein>
    <submittedName>
        <fullName evidence="5">SDR family oxidoreductase</fullName>
    </submittedName>
</protein>
<dbReference type="GO" id="GO:0016020">
    <property type="term" value="C:membrane"/>
    <property type="evidence" value="ECO:0007669"/>
    <property type="project" value="TreeGrafter"/>
</dbReference>
<feature type="domain" description="Ketoreductase" evidence="4">
    <location>
        <begin position="6"/>
        <end position="179"/>
    </location>
</feature>
<evidence type="ECO:0000256" key="1">
    <source>
        <dbReference type="ARBA" id="ARBA00006484"/>
    </source>
</evidence>
<organism evidence="5 6">
    <name type="scientific">Candidatus Agrococcus pullicola</name>
    <dbReference type="NCBI Taxonomy" id="2838429"/>
    <lineage>
        <taxon>Bacteria</taxon>
        <taxon>Bacillati</taxon>
        <taxon>Actinomycetota</taxon>
        <taxon>Actinomycetes</taxon>
        <taxon>Micrococcales</taxon>
        <taxon>Microbacteriaceae</taxon>
        <taxon>Agrococcus</taxon>
    </lineage>
</organism>
<dbReference type="PANTHER" id="PTHR44196:SF1">
    <property type="entry name" value="DEHYDROGENASE_REDUCTASE SDR FAMILY MEMBER 7B"/>
    <property type="match status" value="1"/>
</dbReference>
<sequence>MALQQGTVLVTGGTRGIGRATCAALGADHHVLVGGRDRELAEEVASSLPSAEPWICDLTDAADLQRAVTEVRELDVVIHSAGMEAMGTIVESTAEQWRDAFELNVVSVVELTKALLPQLRARRGMVLAVNSGSGLTSRAGAGAYCASKFALTAFTDALREEEAGRVRVVSVHPGRVDTEMQERIVERQGGQYRAEEYLRPEDVASVIASAVRLPRGATVGTVVVRPDSV</sequence>
<dbReference type="Gene3D" id="3.40.50.720">
    <property type="entry name" value="NAD(P)-binding Rossmann-like Domain"/>
    <property type="match status" value="1"/>
</dbReference>
<accession>A0A9D2C9Y4</accession>
<dbReference type="InterPro" id="IPR057326">
    <property type="entry name" value="KR_dom"/>
</dbReference>
<dbReference type="GO" id="GO:0016491">
    <property type="term" value="F:oxidoreductase activity"/>
    <property type="evidence" value="ECO:0007669"/>
    <property type="project" value="UniProtKB-KW"/>
</dbReference>